<keyword evidence="6" id="KW-0675">Receptor</keyword>
<feature type="transmembrane region" description="Helical" evidence="9">
    <location>
        <begin position="820"/>
        <end position="841"/>
    </location>
</feature>
<proteinExistence type="predicted"/>
<reference evidence="12" key="2">
    <citation type="submission" date="2008-08" db="EMBL/GenBank/DDBJ databases">
        <authorList>
            <consortium name="Diatom Consortium"/>
            <person name="Grigoriev I."/>
            <person name="Grimwood J."/>
            <person name="Kuo A."/>
            <person name="Otillar R.P."/>
            <person name="Salamov A."/>
            <person name="Detter J.C."/>
            <person name="Lindquist E."/>
            <person name="Shapiro H."/>
            <person name="Lucas S."/>
            <person name="Glavina del Rio T."/>
            <person name="Pitluck S."/>
            <person name="Rokhsar D."/>
            <person name="Bowler C."/>
        </authorList>
    </citation>
    <scope>GENOME REANNOTATION</scope>
    <source>
        <strain evidence="12">CCAP 1055/1</strain>
    </source>
</reference>
<evidence type="ECO:0000256" key="8">
    <source>
        <dbReference type="ARBA" id="ARBA00023224"/>
    </source>
</evidence>
<dbReference type="OrthoDB" id="46083at2759"/>
<dbReference type="AlphaFoldDB" id="B5Y5F9"/>
<protein>
    <recommendedName>
        <fullName evidence="10">G-protein coupled receptors family 3 profile domain-containing protein</fullName>
    </recommendedName>
</protein>
<dbReference type="eggNOG" id="KOG1055">
    <property type="taxonomic scope" value="Eukaryota"/>
</dbReference>
<dbReference type="InterPro" id="IPR017978">
    <property type="entry name" value="GPCR_3_C"/>
</dbReference>
<dbReference type="InterPro" id="IPR002455">
    <property type="entry name" value="GPCR3_GABA-B"/>
</dbReference>
<keyword evidence="12" id="KW-1185">Reference proteome</keyword>
<evidence type="ECO:0000256" key="2">
    <source>
        <dbReference type="ARBA" id="ARBA00022692"/>
    </source>
</evidence>
<keyword evidence="5 9" id="KW-0472">Membrane</keyword>
<dbReference type="Proteomes" id="UP000000759">
    <property type="component" value="Chromosome 3"/>
</dbReference>
<keyword evidence="3 9" id="KW-1133">Transmembrane helix</keyword>
<dbReference type="InterPro" id="IPR036907">
    <property type="entry name" value="5'-Nucleotdase_C_sf"/>
</dbReference>
<dbReference type="STRING" id="556484.B5Y5F9"/>
<dbReference type="PaxDb" id="2850-Phatr44131"/>
<sequence length="1111" mass="121774">MESNNTSNTTIHLIGTSATILNTENSECGACYGVAAVSAWARNVVSESPVIVLPLLDRYTQFVEMHPLKLSVNTHVFNVLLGWGVFLSKASLLSLDATQSGIRSLQSRSMPLLLTNAIVSPISSWHEYSRAVHLDAETKLAVLSIVPASAESSSRVDSISSVLGILRYVAKLSRESGCNPSTSLYDSYLDRSHVAMEAPSCWIPVVWYCDPDPAHFEFFLQTVTESEYAPAAIVDTESNSAGFLSPRQYGSKGTWVLSYKADPQLFTLHSFVLDEDRKTILNFTTQNENILDLPENFRDEIYLKHVTDLEDLAAQAIANNPILGSSTSMPAPVEGDFYRCIVGECELGNLFSDALRWYTGADVAFLAGDGFRGSGWPEGFVRVSDLWEASRFPYTECTGTMSGISLFQLLNYSTSSASLNGFNIDGGEFLQTSGMRVTYNPQLSGSRLIAIEVWDQNVARYEPLERLRMYRFATDSNLCQKKNPFPNFLGPNFAVEGEIQGAVGDESQQNIVGQYLAQLDLPYEASLFNRLRNNVSSLKTLNLVQVAEECPTGTYWITERQTCFDCPDSTRVAFSEKEFQYQIPHSMNVPLESRVLLLNEAPFAVSVGPSSIPSWVSFTRFYLNSTIPIDPPSNGKRAVLQSGGSLTIDFTVRSRGLSSGTALGTVSFGVHVGGAYPGCDGQEATFDILIRVAPPLELNQLGNIRYIGLGLSAIILFTAAGFALWVRRSRETRIVKTMQPLFLVTICCGVFVLGAVLVPLSIDDEIVSNQGCDIACISMPWLASIGFTVTFSALFSKLWRINKLFQCQHFRRTKVEEKDVLAPFAVLFTLNLTILVSWTVVDPLKWSRAPVNGEFWNTHGECSGSSKTTTTLFLVLICLVNAGAFSLACWQAYRARKISDEFSESKNLGMAIFCWAQLLAVGCPVLFLINSNDPVARFFLLAVILFATCMSMLMFIFVPLTLQSWRDKRDGGRRRSSVQISGVMSAGISGVSLVSRSHSLSEKKASSQETKSSNMSGVTAPGPSAILCNNRILKDDLEIDVEAVSNHNSFSQRASVGDDNASIDESACGLADSVIPAVVQEASIKSDASKSFDVQESLLLSEKKLRFAPGM</sequence>
<keyword evidence="2 9" id="KW-0812">Transmembrane</keyword>
<evidence type="ECO:0000313" key="11">
    <source>
        <dbReference type="EMBL" id="ACI65931.1"/>
    </source>
</evidence>
<feature type="transmembrane region" description="Helical" evidence="9">
    <location>
        <begin position="871"/>
        <end position="890"/>
    </location>
</feature>
<dbReference type="Gene3D" id="3.90.780.10">
    <property type="entry name" value="5'-Nucleotidase, C-terminal domain"/>
    <property type="match status" value="1"/>
</dbReference>
<evidence type="ECO:0000259" key="10">
    <source>
        <dbReference type="PROSITE" id="PS50259"/>
    </source>
</evidence>
<evidence type="ECO:0000256" key="9">
    <source>
        <dbReference type="SAM" id="Phobius"/>
    </source>
</evidence>
<dbReference type="EMBL" id="CP001142">
    <property type="protein sequence ID" value="ACI65931.1"/>
    <property type="molecule type" value="Genomic_DNA"/>
</dbReference>
<dbReference type="CDD" id="cd15047">
    <property type="entry name" value="7tmC_GABA-B-like"/>
    <property type="match status" value="1"/>
</dbReference>
<feature type="domain" description="G-protein coupled receptors family 3 profile" evidence="10">
    <location>
        <begin position="775"/>
        <end position="959"/>
    </location>
</feature>
<dbReference type="GO" id="GO:0004965">
    <property type="term" value="F:G protein-coupled GABA receptor activity"/>
    <property type="evidence" value="ECO:0007669"/>
    <property type="project" value="InterPro"/>
</dbReference>
<keyword evidence="4" id="KW-0297">G-protein coupled receptor</keyword>
<feature type="transmembrane region" description="Helical" evidence="9">
    <location>
        <begin position="910"/>
        <end position="929"/>
    </location>
</feature>
<dbReference type="PROSITE" id="PS50259">
    <property type="entry name" value="G_PROTEIN_RECEP_F3_4"/>
    <property type="match status" value="1"/>
</dbReference>
<evidence type="ECO:0000256" key="4">
    <source>
        <dbReference type="ARBA" id="ARBA00023040"/>
    </source>
</evidence>
<evidence type="ECO:0000256" key="5">
    <source>
        <dbReference type="ARBA" id="ARBA00023136"/>
    </source>
</evidence>
<dbReference type="SUPFAM" id="SSF55816">
    <property type="entry name" value="5'-nucleotidase (syn. UDP-sugar hydrolase), C-terminal domain"/>
    <property type="match status" value="1"/>
</dbReference>
<evidence type="ECO:0000256" key="3">
    <source>
        <dbReference type="ARBA" id="ARBA00022989"/>
    </source>
</evidence>
<dbReference type="KEGG" id="pti:PHATR_44131"/>
<dbReference type="GO" id="GO:0038039">
    <property type="term" value="C:G protein-coupled receptor heterodimeric complex"/>
    <property type="evidence" value="ECO:0007669"/>
    <property type="project" value="TreeGrafter"/>
</dbReference>
<evidence type="ECO:0000256" key="1">
    <source>
        <dbReference type="ARBA" id="ARBA00004141"/>
    </source>
</evidence>
<name>B5Y5F9_PHATC</name>
<dbReference type="InterPro" id="IPR008334">
    <property type="entry name" value="5'-Nucleotdase_C"/>
</dbReference>
<evidence type="ECO:0000313" key="12">
    <source>
        <dbReference type="Proteomes" id="UP000000759"/>
    </source>
</evidence>
<organism evidence="11 12">
    <name type="scientific">Phaeodactylum tricornutum (strain CCAP 1055/1)</name>
    <dbReference type="NCBI Taxonomy" id="556484"/>
    <lineage>
        <taxon>Eukaryota</taxon>
        <taxon>Sar</taxon>
        <taxon>Stramenopiles</taxon>
        <taxon>Ochrophyta</taxon>
        <taxon>Bacillariophyta</taxon>
        <taxon>Bacillariophyceae</taxon>
        <taxon>Bacillariophycidae</taxon>
        <taxon>Naviculales</taxon>
        <taxon>Phaeodactylaceae</taxon>
        <taxon>Phaeodactylum</taxon>
    </lineage>
</organism>
<keyword evidence="8" id="KW-0807">Transducer</keyword>
<comment type="subcellular location">
    <subcellularLocation>
        <location evidence="1">Membrane</location>
        <topology evidence="1">Multi-pass membrane protein</topology>
    </subcellularLocation>
</comment>
<dbReference type="GO" id="GO:0009166">
    <property type="term" value="P:nucleotide catabolic process"/>
    <property type="evidence" value="ECO:0007669"/>
    <property type="project" value="InterPro"/>
</dbReference>
<keyword evidence="7" id="KW-0325">Glycoprotein</keyword>
<accession>B5Y5F9</accession>
<dbReference type="RefSeq" id="XP_002186461.1">
    <property type="nucleotide sequence ID" value="XM_002186425.1"/>
</dbReference>
<dbReference type="GeneID" id="7203884"/>
<dbReference type="GO" id="GO:0016787">
    <property type="term" value="F:hydrolase activity"/>
    <property type="evidence" value="ECO:0007669"/>
    <property type="project" value="InterPro"/>
</dbReference>
<evidence type="ECO:0000256" key="6">
    <source>
        <dbReference type="ARBA" id="ARBA00023170"/>
    </source>
</evidence>
<reference evidence="11 12" key="1">
    <citation type="journal article" date="2008" name="Nature">
        <title>The Phaeodactylum genome reveals the evolutionary history of diatom genomes.</title>
        <authorList>
            <person name="Bowler C."/>
            <person name="Allen A.E."/>
            <person name="Badger J.H."/>
            <person name="Grimwood J."/>
            <person name="Jabbari K."/>
            <person name="Kuo A."/>
            <person name="Maheswari U."/>
            <person name="Martens C."/>
            <person name="Maumus F."/>
            <person name="Otillar R.P."/>
            <person name="Rayko E."/>
            <person name="Salamov A."/>
            <person name="Vandepoele K."/>
            <person name="Beszteri B."/>
            <person name="Gruber A."/>
            <person name="Heijde M."/>
            <person name="Katinka M."/>
            <person name="Mock T."/>
            <person name="Valentin K."/>
            <person name="Verret F."/>
            <person name="Berges J.A."/>
            <person name="Brownlee C."/>
            <person name="Cadoret J.P."/>
            <person name="Chiovitti A."/>
            <person name="Choi C.J."/>
            <person name="Coesel S."/>
            <person name="De Martino A."/>
            <person name="Detter J.C."/>
            <person name="Durkin C."/>
            <person name="Falciatore A."/>
            <person name="Fournet J."/>
            <person name="Haruta M."/>
            <person name="Huysman M.J."/>
            <person name="Jenkins B.D."/>
            <person name="Jiroutova K."/>
            <person name="Jorgensen R.E."/>
            <person name="Joubert Y."/>
            <person name="Kaplan A."/>
            <person name="Kroger N."/>
            <person name="Kroth P.G."/>
            <person name="La Roche J."/>
            <person name="Lindquist E."/>
            <person name="Lommer M."/>
            <person name="Martin-Jezequel V."/>
            <person name="Lopez P.J."/>
            <person name="Lucas S."/>
            <person name="Mangogna M."/>
            <person name="McGinnis K."/>
            <person name="Medlin L.K."/>
            <person name="Montsant A."/>
            <person name="Oudot-Le Secq M.P."/>
            <person name="Napoli C."/>
            <person name="Obornik M."/>
            <person name="Parker M.S."/>
            <person name="Petit J.L."/>
            <person name="Porcel B.M."/>
            <person name="Poulsen N."/>
            <person name="Robison M."/>
            <person name="Rychlewski L."/>
            <person name="Rynearson T.A."/>
            <person name="Schmutz J."/>
            <person name="Shapiro H."/>
            <person name="Siaut M."/>
            <person name="Stanley M."/>
            <person name="Sussman M.R."/>
            <person name="Taylor A.R."/>
            <person name="Vardi A."/>
            <person name="von Dassow P."/>
            <person name="Vyverman W."/>
            <person name="Willis A."/>
            <person name="Wyrwicz L.S."/>
            <person name="Rokhsar D.S."/>
            <person name="Weissenbach J."/>
            <person name="Armbrust E.V."/>
            <person name="Green B.R."/>
            <person name="Van de Peer Y."/>
            <person name="Grigoriev I.V."/>
        </authorList>
    </citation>
    <scope>NUCLEOTIDE SEQUENCE [LARGE SCALE GENOMIC DNA]</scope>
    <source>
        <strain evidence="11 12">CCAP 1055/1</strain>
    </source>
</reference>
<dbReference type="PANTHER" id="PTHR10519">
    <property type="entry name" value="GABA-B RECEPTOR"/>
    <property type="match status" value="1"/>
</dbReference>
<feature type="transmembrane region" description="Helical" evidence="9">
    <location>
        <begin position="781"/>
        <end position="799"/>
    </location>
</feature>
<dbReference type="OMA" id="LAPCAND"/>
<dbReference type="Pfam" id="PF00003">
    <property type="entry name" value="7tm_3"/>
    <property type="match status" value="1"/>
</dbReference>
<evidence type="ECO:0000256" key="7">
    <source>
        <dbReference type="ARBA" id="ARBA00023180"/>
    </source>
</evidence>
<dbReference type="Pfam" id="PF02872">
    <property type="entry name" value="5_nucleotid_C"/>
    <property type="match status" value="1"/>
</dbReference>
<feature type="transmembrane region" description="Helical" evidence="9">
    <location>
        <begin position="935"/>
        <end position="958"/>
    </location>
</feature>
<feature type="transmembrane region" description="Helical" evidence="9">
    <location>
        <begin position="706"/>
        <end position="726"/>
    </location>
</feature>
<gene>
    <name evidence="11" type="ORF">PHATR_44131</name>
</gene>
<dbReference type="PANTHER" id="PTHR10519:SF20">
    <property type="entry name" value="G-PROTEIN COUPLED RECEPTOR 156-RELATED"/>
    <property type="match status" value="1"/>
</dbReference>
<feature type="transmembrane region" description="Helical" evidence="9">
    <location>
        <begin position="738"/>
        <end position="761"/>
    </location>
</feature>
<dbReference type="InParanoid" id="B5Y5F9"/>
<dbReference type="HOGENOM" id="CLU_297629_0_0_1"/>
<dbReference type="PRINTS" id="PR01176">
    <property type="entry name" value="GABABRECEPTR"/>
</dbReference>